<evidence type="ECO:0000256" key="2">
    <source>
        <dbReference type="ARBA" id="ARBA00023125"/>
    </source>
</evidence>
<feature type="domain" description="DDE" evidence="4">
    <location>
        <begin position="110"/>
        <end position="239"/>
    </location>
</feature>
<dbReference type="STRING" id="485913.Krac_6532"/>
<keyword evidence="6" id="KW-1185">Reference proteome</keyword>
<dbReference type="Proteomes" id="UP000004508">
    <property type="component" value="Unassembled WGS sequence"/>
</dbReference>
<gene>
    <name evidence="5" type="ORF">Krac_6532</name>
</gene>
<evidence type="ECO:0000259" key="4">
    <source>
        <dbReference type="Pfam" id="PF13610"/>
    </source>
</evidence>
<sequence>MNCPHCTSPTTKERQKSTILGYRTFRCFACQRIFNERIGTPFNSLEYPTDIVLLVVVWRLRYKLRLRDLAEMFLERGFVFTHEAIRDWEARFAPLVAEHLRAKRRGQAGTSWYVDETYVNVHGTWCYLYRAIDRDGNLVDSRLSEKRNMEAAKRFFNQAVTMVGHAPERVTTDGHDSYPRAIRETLGDTVVHRTNAYLNNRLEQDHRGIKQRYYPMHGFGSFTSASRFCRAFDEVRQFFRFRTTTKQYISLADQRCLFCQRLDALKVMLLVA</sequence>
<dbReference type="eggNOG" id="COG3316">
    <property type="taxonomic scope" value="Bacteria"/>
</dbReference>
<comment type="caution">
    <text evidence="5">The sequence shown here is derived from an EMBL/GenBank/DDBJ whole genome shotgun (WGS) entry which is preliminary data.</text>
</comment>
<proteinExistence type="predicted"/>
<dbReference type="Pfam" id="PF13610">
    <property type="entry name" value="DDE_Tnp_IS240"/>
    <property type="match status" value="1"/>
</dbReference>
<dbReference type="AlphaFoldDB" id="D6TV11"/>
<keyword evidence="1" id="KW-0815">Transposition</keyword>
<evidence type="ECO:0000256" key="1">
    <source>
        <dbReference type="ARBA" id="ARBA00022578"/>
    </source>
</evidence>
<organism evidence="5 6">
    <name type="scientific">Ktedonobacter racemifer DSM 44963</name>
    <dbReference type="NCBI Taxonomy" id="485913"/>
    <lineage>
        <taxon>Bacteria</taxon>
        <taxon>Bacillati</taxon>
        <taxon>Chloroflexota</taxon>
        <taxon>Ktedonobacteria</taxon>
        <taxon>Ktedonobacterales</taxon>
        <taxon>Ktedonobacteraceae</taxon>
        <taxon>Ktedonobacter</taxon>
    </lineage>
</organism>
<keyword evidence="3" id="KW-0233">DNA recombination</keyword>
<dbReference type="RefSeq" id="WP_007917543.1">
    <property type="nucleotide sequence ID" value="NZ_ADVG01000003.1"/>
</dbReference>
<protein>
    <submittedName>
        <fullName evidence="5">Integrase catalytic region</fullName>
    </submittedName>
</protein>
<dbReference type="GO" id="GO:0003677">
    <property type="term" value="F:DNA binding"/>
    <property type="evidence" value="ECO:0007669"/>
    <property type="project" value="UniProtKB-KW"/>
</dbReference>
<dbReference type="GO" id="GO:0032196">
    <property type="term" value="P:transposition"/>
    <property type="evidence" value="ECO:0007669"/>
    <property type="project" value="UniProtKB-KW"/>
</dbReference>
<dbReference type="PANTHER" id="PTHR35528">
    <property type="entry name" value="BLL1675 PROTEIN"/>
    <property type="match status" value="1"/>
</dbReference>
<evidence type="ECO:0000256" key="3">
    <source>
        <dbReference type="ARBA" id="ARBA00023172"/>
    </source>
</evidence>
<dbReference type="InParanoid" id="D6TV11"/>
<dbReference type="GO" id="GO:0006310">
    <property type="term" value="P:DNA recombination"/>
    <property type="evidence" value="ECO:0007669"/>
    <property type="project" value="UniProtKB-KW"/>
</dbReference>
<dbReference type="InterPro" id="IPR047930">
    <property type="entry name" value="Transpos_IS6"/>
</dbReference>
<reference evidence="5 6" key="1">
    <citation type="journal article" date="2011" name="Stand. Genomic Sci.">
        <title>Non-contiguous finished genome sequence and contextual data of the filamentous soil bacterium Ktedonobacter racemifer type strain (SOSP1-21).</title>
        <authorList>
            <person name="Chang Y.J."/>
            <person name="Land M."/>
            <person name="Hauser L."/>
            <person name="Chertkov O."/>
            <person name="Del Rio T.G."/>
            <person name="Nolan M."/>
            <person name="Copeland A."/>
            <person name="Tice H."/>
            <person name="Cheng J.F."/>
            <person name="Lucas S."/>
            <person name="Han C."/>
            <person name="Goodwin L."/>
            <person name="Pitluck S."/>
            <person name="Ivanova N."/>
            <person name="Ovchinikova G."/>
            <person name="Pati A."/>
            <person name="Chen A."/>
            <person name="Palaniappan K."/>
            <person name="Mavromatis K."/>
            <person name="Liolios K."/>
            <person name="Brettin T."/>
            <person name="Fiebig A."/>
            <person name="Rohde M."/>
            <person name="Abt B."/>
            <person name="Goker M."/>
            <person name="Detter J.C."/>
            <person name="Woyke T."/>
            <person name="Bristow J."/>
            <person name="Eisen J.A."/>
            <person name="Markowitz V."/>
            <person name="Hugenholtz P."/>
            <person name="Kyrpides N.C."/>
            <person name="Klenk H.P."/>
            <person name="Lapidus A."/>
        </authorList>
    </citation>
    <scope>NUCLEOTIDE SEQUENCE [LARGE SCALE GENOMIC DNA]</scope>
    <source>
        <strain evidence="6">DSM 44963</strain>
    </source>
</reference>
<evidence type="ECO:0000313" key="5">
    <source>
        <dbReference type="EMBL" id="EFH85337.1"/>
    </source>
</evidence>
<name>D6TV11_KTERA</name>
<accession>D6TV11</accession>
<dbReference type="EMBL" id="ADVG01000003">
    <property type="protein sequence ID" value="EFH85337.1"/>
    <property type="molecule type" value="Genomic_DNA"/>
</dbReference>
<dbReference type="OrthoDB" id="159395at2"/>
<dbReference type="InterPro" id="IPR052183">
    <property type="entry name" value="IS_Transposase"/>
</dbReference>
<dbReference type="PANTHER" id="PTHR35528:SF3">
    <property type="entry name" value="BLL1675 PROTEIN"/>
    <property type="match status" value="1"/>
</dbReference>
<evidence type="ECO:0000313" key="6">
    <source>
        <dbReference type="Proteomes" id="UP000004508"/>
    </source>
</evidence>
<dbReference type="NCBIfam" id="NF033587">
    <property type="entry name" value="transpos_IS6"/>
    <property type="match status" value="1"/>
</dbReference>
<keyword evidence="2" id="KW-0238">DNA-binding</keyword>
<dbReference type="InterPro" id="IPR032874">
    <property type="entry name" value="DDE_dom"/>
</dbReference>